<evidence type="ECO:0000256" key="2">
    <source>
        <dbReference type="ARBA" id="ARBA00023015"/>
    </source>
</evidence>
<dbReference type="PROSITE" id="PS50110">
    <property type="entry name" value="RESPONSE_REGULATORY"/>
    <property type="match status" value="1"/>
</dbReference>
<evidence type="ECO:0000313" key="6">
    <source>
        <dbReference type="EMBL" id="GGD09929.1"/>
    </source>
</evidence>
<organism evidence="6 7">
    <name type="scientific">Aureimonas glaciei</name>
    <dbReference type="NCBI Taxonomy" id="1776957"/>
    <lineage>
        <taxon>Bacteria</taxon>
        <taxon>Pseudomonadati</taxon>
        <taxon>Pseudomonadota</taxon>
        <taxon>Alphaproteobacteria</taxon>
        <taxon>Hyphomicrobiales</taxon>
        <taxon>Aurantimonadaceae</taxon>
        <taxon>Aureimonas</taxon>
    </lineage>
</organism>
<dbReference type="InterPro" id="IPR050595">
    <property type="entry name" value="Bact_response_regulator"/>
</dbReference>
<protein>
    <submittedName>
        <fullName evidence="6">Response regulator</fullName>
    </submittedName>
</protein>
<gene>
    <name evidence="6" type="primary">cheY</name>
    <name evidence="6" type="ORF">GCM10011335_11040</name>
</gene>
<dbReference type="InterPro" id="IPR011006">
    <property type="entry name" value="CheY-like_superfamily"/>
</dbReference>
<dbReference type="SUPFAM" id="SSF52172">
    <property type="entry name" value="CheY-like"/>
    <property type="match status" value="1"/>
</dbReference>
<dbReference type="Pfam" id="PF00072">
    <property type="entry name" value="Response_reg"/>
    <property type="match status" value="1"/>
</dbReference>
<dbReference type="PANTHER" id="PTHR44591">
    <property type="entry name" value="STRESS RESPONSE REGULATOR PROTEIN 1"/>
    <property type="match status" value="1"/>
</dbReference>
<feature type="domain" description="Response regulatory" evidence="5">
    <location>
        <begin position="3"/>
        <end position="120"/>
    </location>
</feature>
<dbReference type="SMART" id="SM00448">
    <property type="entry name" value="REC"/>
    <property type="match status" value="1"/>
</dbReference>
<comment type="caution">
    <text evidence="4">Lacks conserved residue(s) required for the propagation of feature annotation.</text>
</comment>
<evidence type="ECO:0000256" key="4">
    <source>
        <dbReference type="PROSITE-ProRule" id="PRU00169"/>
    </source>
</evidence>
<evidence type="ECO:0000259" key="5">
    <source>
        <dbReference type="PROSITE" id="PS50110"/>
    </source>
</evidence>
<comment type="caution">
    <text evidence="6">The sequence shown here is derived from an EMBL/GenBank/DDBJ whole genome shotgun (WGS) entry which is preliminary data.</text>
</comment>
<name>A0A916XTV9_9HYPH</name>
<accession>A0A916XTV9</accession>
<reference evidence="6" key="1">
    <citation type="journal article" date="2014" name="Int. J. Syst. Evol. Microbiol.">
        <title>Complete genome sequence of Corynebacterium casei LMG S-19264T (=DSM 44701T), isolated from a smear-ripened cheese.</title>
        <authorList>
            <consortium name="US DOE Joint Genome Institute (JGI-PGF)"/>
            <person name="Walter F."/>
            <person name="Albersmeier A."/>
            <person name="Kalinowski J."/>
            <person name="Ruckert C."/>
        </authorList>
    </citation>
    <scope>NUCLEOTIDE SEQUENCE</scope>
    <source>
        <strain evidence="6">CGMCC 1.15493</strain>
    </source>
</reference>
<evidence type="ECO:0000256" key="3">
    <source>
        <dbReference type="ARBA" id="ARBA00023163"/>
    </source>
</evidence>
<dbReference type="EMBL" id="BMJJ01000002">
    <property type="protein sequence ID" value="GGD09929.1"/>
    <property type="molecule type" value="Genomic_DNA"/>
</dbReference>
<dbReference type="Gene3D" id="3.40.50.2300">
    <property type="match status" value="1"/>
</dbReference>
<keyword evidence="2" id="KW-0805">Transcription regulation</keyword>
<evidence type="ECO:0000313" key="7">
    <source>
        <dbReference type="Proteomes" id="UP000613160"/>
    </source>
</evidence>
<dbReference type="PANTHER" id="PTHR44591:SF3">
    <property type="entry name" value="RESPONSE REGULATORY DOMAIN-CONTAINING PROTEIN"/>
    <property type="match status" value="1"/>
</dbReference>
<keyword evidence="7" id="KW-1185">Reference proteome</keyword>
<dbReference type="RefSeq" id="WP_188849566.1">
    <property type="nucleotide sequence ID" value="NZ_BMJJ01000002.1"/>
</dbReference>
<dbReference type="GO" id="GO:0000160">
    <property type="term" value="P:phosphorelay signal transduction system"/>
    <property type="evidence" value="ECO:0007669"/>
    <property type="project" value="InterPro"/>
</dbReference>
<keyword evidence="1" id="KW-0597">Phosphoprotein</keyword>
<dbReference type="AlphaFoldDB" id="A0A916XTV9"/>
<proteinExistence type="predicted"/>
<reference evidence="6" key="2">
    <citation type="submission" date="2020-09" db="EMBL/GenBank/DDBJ databases">
        <authorList>
            <person name="Sun Q."/>
            <person name="Zhou Y."/>
        </authorList>
    </citation>
    <scope>NUCLEOTIDE SEQUENCE</scope>
    <source>
        <strain evidence="6">CGMCC 1.15493</strain>
    </source>
</reference>
<evidence type="ECO:0000256" key="1">
    <source>
        <dbReference type="ARBA" id="ARBA00022553"/>
    </source>
</evidence>
<sequence>MQTCLIVDESNVIRKVAGRILFQLSFTVENAATGAEALELAAVGDVPDLVIVASTLPDMPAEDVVRALRKRPGGKEAIILASLVEANLGTMTRLKRAGATGFVFKPFDRDAMTRWISPYISAAA</sequence>
<dbReference type="InterPro" id="IPR001789">
    <property type="entry name" value="Sig_transdc_resp-reg_receiver"/>
</dbReference>
<dbReference type="Proteomes" id="UP000613160">
    <property type="component" value="Unassembled WGS sequence"/>
</dbReference>
<keyword evidence="3" id="KW-0804">Transcription</keyword>